<organism evidence="1 2">
    <name type="scientific">Candida glabrata</name>
    <name type="common">Yeast</name>
    <name type="synonym">Torulopsis glabrata</name>
    <dbReference type="NCBI Taxonomy" id="5478"/>
    <lineage>
        <taxon>Eukaryota</taxon>
        <taxon>Fungi</taxon>
        <taxon>Dikarya</taxon>
        <taxon>Ascomycota</taxon>
        <taxon>Saccharomycotina</taxon>
        <taxon>Saccharomycetes</taxon>
        <taxon>Saccharomycetales</taxon>
        <taxon>Saccharomycetaceae</taxon>
        <taxon>Nakaseomyces</taxon>
    </lineage>
</organism>
<dbReference type="VEuPathDB" id="FungiDB:B1J91_M04543g"/>
<dbReference type="VEuPathDB" id="FungiDB:GWK60_M04455"/>
<gene>
    <name evidence="1" type="ORF">AO440_004053</name>
</gene>
<dbReference type="VEuPathDB" id="FungiDB:CAGL0M04543g"/>
<accession>A0A0W0CXL2</accession>
<reference evidence="1 2" key="1">
    <citation type="submission" date="2015-10" db="EMBL/GenBank/DDBJ databases">
        <title>Draft genomes sequences of Candida glabrata isolates 1A, 1B, 2A, 2B, 3A and 3B.</title>
        <authorList>
            <person name="Haavelsrud O.E."/>
            <person name="Gaustad P."/>
        </authorList>
    </citation>
    <scope>NUCLEOTIDE SEQUENCE [LARGE SCALE GENOMIC DNA]</scope>
    <source>
        <strain evidence="1">910700640</strain>
    </source>
</reference>
<sequence length="280" mass="32628">MDFTSQARRIIKFAEKALQDETLDSDTVQRAIIERNLRIEFRRQNIVSNALKDSHYHQITDEELQSNLTNYPFMASIQARVAWRSILSSPTDPDKDYHNQTSTSINRKRGIYNSGHIPNKRLRNEKDRVDKLNQMVRDIENNTKVVETLLNESDITTSVDRPAINVHPFVEDEAPPPTITMDDLEIVSNATKNISNTNTVEKPYVSVSSNSRNEYETRHLKYDSKISRFGKIDHRRHSKENILIRKDNETHTIRRSSKSNKNPKSIRKMRAVAKKYHLEE</sequence>
<evidence type="ECO:0000313" key="2">
    <source>
        <dbReference type="Proteomes" id="UP000054886"/>
    </source>
</evidence>
<proteinExistence type="predicted"/>
<protein>
    <submittedName>
        <fullName evidence="1">Uncharacterized protein</fullName>
    </submittedName>
</protein>
<name>A0A0W0CXL2_CANGB</name>
<comment type="caution">
    <text evidence="1">The sequence shown here is derived from an EMBL/GenBank/DDBJ whole genome shotgun (WGS) entry which is preliminary data.</text>
</comment>
<dbReference type="Proteomes" id="UP000054886">
    <property type="component" value="Unassembled WGS sequence"/>
</dbReference>
<dbReference type="AlphaFoldDB" id="A0A0W0CXL2"/>
<evidence type="ECO:0000313" key="1">
    <source>
        <dbReference type="EMBL" id="KTB07933.1"/>
    </source>
</evidence>
<dbReference type="EMBL" id="LLZZ01000106">
    <property type="protein sequence ID" value="KTB07933.1"/>
    <property type="molecule type" value="Genomic_DNA"/>
</dbReference>
<dbReference type="VEuPathDB" id="FungiDB:GVI51_M04455"/>